<reference evidence="1 2" key="1">
    <citation type="submission" date="2022-03" db="EMBL/GenBank/DDBJ databases">
        <title>Hymenobactersp. isolated from the air.</title>
        <authorList>
            <person name="Won M."/>
            <person name="Kwon S.-W."/>
        </authorList>
    </citation>
    <scope>NUCLEOTIDE SEQUENCE [LARGE SCALE GENOMIC DNA]</scope>
    <source>
        <strain evidence="1 2">KACC 21982</strain>
    </source>
</reference>
<keyword evidence="2" id="KW-1185">Reference proteome</keyword>
<gene>
    <name evidence="1" type="ORF">MTX78_18890</name>
</gene>
<dbReference type="Proteomes" id="UP000831113">
    <property type="component" value="Chromosome"/>
</dbReference>
<name>A0ABY4CYA6_9BACT</name>
<dbReference type="GO" id="GO:0004497">
    <property type="term" value="F:monooxygenase activity"/>
    <property type="evidence" value="ECO:0007669"/>
    <property type="project" value="UniProtKB-KW"/>
</dbReference>
<dbReference type="RefSeq" id="WP_243797427.1">
    <property type="nucleotide sequence ID" value="NZ_CP094669.1"/>
</dbReference>
<keyword evidence="1" id="KW-0560">Oxidoreductase</keyword>
<proteinExistence type="predicted"/>
<keyword evidence="1" id="KW-0503">Monooxygenase</keyword>
<evidence type="ECO:0000313" key="2">
    <source>
        <dbReference type="Proteomes" id="UP000831113"/>
    </source>
</evidence>
<organism evidence="1 2">
    <name type="scientific">Hymenobacter tibetensis</name>
    <dbReference type="NCBI Taxonomy" id="497967"/>
    <lineage>
        <taxon>Bacteria</taxon>
        <taxon>Pseudomonadati</taxon>
        <taxon>Bacteroidota</taxon>
        <taxon>Cytophagia</taxon>
        <taxon>Cytophagales</taxon>
        <taxon>Hymenobacteraceae</taxon>
        <taxon>Hymenobacter</taxon>
    </lineage>
</organism>
<sequence length="108" mass="12309">MIARMWHGAVPETKADAYYEYLLRTGLADYRTTPGNQGVTVLRRVQDGVAHFQLLTFWESYAAIQAFAGPTYEQARYYPEDAAFLLEMEPYVTHYEVLPLPNDTGLGK</sequence>
<dbReference type="InterPro" id="IPR011008">
    <property type="entry name" value="Dimeric_a/b-barrel"/>
</dbReference>
<protein>
    <submittedName>
        <fullName evidence="1">Antibiotic biosynthesis monooxygenase</fullName>
    </submittedName>
</protein>
<dbReference type="SUPFAM" id="SSF54909">
    <property type="entry name" value="Dimeric alpha+beta barrel"/>
    <property type="match status" value="1"/>
</dbReference>
<dbReference type="EMBL" id="CP094669">
    <property type="protein sequence ID" value="UOG74175.1"/>
    <property type="molecule type" value="Genomic_DNA"/>
</dbReference>
<accession>A0ABY4CYA6</accession>
<dbReference type="Gene3D" id="3.30.70.100">
    <property type="match status" value="1"/>
</dbReference>
<evidence type="ECO:0000313" key="1">
    <source>
        <dbReference type="EMBL" id="UOG74175.1"/>
    </source>
</evidence>